<dbReference type="GO" id="GO:0006289">
    <property type="term" value="P:nucleotide-excision repair"/>
    <property type="evidence" value="ECO:0007669"/>
    <property type="project" value="TreeGrafter"/>
</dbReference>
<dbReference type="GO" id="GO:0036297">
    <property type="term" value="P:interstrand cross-link repair"/>
    <property type="evidence" value="ECO:0007669"/>
    <property type="project" value="TreeGrafter"/>
</dbReference>
<proteinExistence type="predicted"/>
<name>A0AAD5BPW9_AMBAR</name>
<accession>A0AAD5BPW9</accession>
<dbReference type="Gene3D" id="3.40.50.300">
    <property type="entry name" value="P-loop containing nucleotide triphosphate hydrolases"/>
    <property type="match status" value="1"/>
</dbReference>
<dbReference type="GO" id="GO:0043138">
    <property type="term" value="F:3'-5' DNA helicase activity"/>
    <property type="evidence" value="ECO:0007669"/>
    <property type="project" value="TreeGrafter"/>
</dbReference>
<dbReference type="GO" id="GO:0005634">
    <property type="term" value="C:nucleus"/>
    <property type="evidence" value="ECO:0007669"/>
    <property type="project" value="TreeGrafter"/>
</dbReference>
<gene>
    <name evidence="1" type="ORF">M8C21_026951</name>
</gene>
<evidence type="ECO:0000313" key="1">
    <source>
        <dbReference type="EMBL" id="KAI7727290.1"/>
    </source>
</evidence>
<dbReference type="PANTHER" id="PTHR47957">
    <property type="entry name" value="ATP-DEPENDENT HELICASE HRQ1"/>
    <property type="match status" value="1"/>
</dbReference>
<dbReference type="PANTHER" id="PTHR47957:SF3">
    <property type="entry name" value="ATP-DEPENDENT HELICASE HRQ1"/>
    <property type="match status" value="1"/>
</dbReference>
<protein>
    <submittedName>
        <fullName evidence="1">Uncharacterized protein</fullName>
    </submittedName>
</protein>
<evidence type="ECO:0000313" key="2">
    <source>
        <dbReference type="Proteomes" id="UP001206925"/>
    </source>
</evidence>
<comment type="caution">
    <text evidence="1">The sequence shown here is derived from an EMBL/GenBank/DDBJ whole genome shotgun (WGS) entry which is preliminary data.</text>
</comment>
<sequence>MKMEAIVMGINGYMRALLALPLAMAARGLTKISANVFTTSYRHGFTQVGGDTSQEDRLWLRHNSTLLITNPDILHMSILPLHKQFGRLLSNLRYVVIDVAYTYKGSLGCHVAPIIRKFRRLCSHVLPFDLSFLNHQMQLMSGAPSMLITLLNAEEVTVNVPGMSKTETDNGPCVSVHMPGLRVPKGNRYTILPCRY</sequence>
<reference evidence="1" key="1">
    <citation type="submission" date="2022-06" db="EMBL/GenBank/DDBJ databases">
        <title>Uncovering the hologenomic basis of an extraordinary plant invasion.</title>
        <authorList>
            <person name="Bieker V.C."/>
            <person name="Martin M.D."/>
            <person name="Gilbert T."/>
            <person name="Hodgins K."/>
            <person name="Battlay P."/>
            <person name="Petersen B."/>
            <person name="Wilson J."/>
        </authorList>
    </citation>
    <scope>NUCLEOTIDE SEQUENCE</scope>
    <source>
        <strain evidence="1">AA19_3_7</strain>
        <tissue evidence="1">Leaf</tissue>
    </source>
</reference>
<organism evidence="1 2">
    <name type="scientific">Ambrosia artemisiifolia</name>
    <name type="common">Common ragweed</name>
    <dbReference type="NCBI Taxonomy" id="4212"/>
    <lineage>
        <taxon>Eukaryota</taxon>
        <taxon>Viridiplantae</taxon>
        <taxon>Streptophyta</taxon>
        <taxon>Embryophyta</taxon>
        <taxon>Tracheophyta</taxon>
        <taxon>Spermatophyta</taxon>
        <taxon>Magnoliopsida</taxon>
        <taxon>eudicotyledons</taxon>
        <taxon>Gunneridae</taxon>
        <taxon>Pentapetalae</taxon>
        <taxon>asterids</taxon>
        <taxon>campanulids</taxon>
        <taxon>Asterales</taxon>
        <taxon>Asteraceae</taxon>
        <taxon>Asteroideae</taxon>
        <taxon>Heliantheae alliance</taxon>
        <taxon>Heliantheae</taxon>
        <taxon>Ambrosia</taxon>
    </lineage>
</organism>
<dbReference type="InterPro" id="IPR027417">
    <property type="entry name" value="P-loop_NTPase"/>
</dbReference>
<dbReference type="Proteomes" id="UP001206925">
    <property type="component" value="Unassembled WGS sequence"/>
</dbReference>
<dbReference type="AlphaFoldDB" id="A0AAD5BPW9"/>
<dbReference type="EMBL" id="JAMZMK010011404">
    <property type="protein sequence ID" value="KAI7727290.1"/>
    <property type="molecule type" value="Genomic_DNA"/>
</dbReference>
<keyword evidence="2" id="KW-1185">Reference proteome</keyword>
<dbReference type="SUPFAM" id="SSF52540">
    <property type="entry name" value="P-loop containing nucleoside triphosphate hydrolases"/>
    <property type="match status" value="1"/>
</dbReference>